<dbReference type="InterPro" id="IPR013520">
    <property type="entry name" value="Ribonucl_H"/>
</dbReference>
<evidence type="ECO:0000256" key="12">
    <source>
        <dbReference type="ARBA" id="ARBA00023204"/>
    </source>
</evidence>
<comment type="subunit">
    <text evidence="14">Monomer. Interacts with ssb (via C-terminus); this interaction stimulates the exonuclease activity by recruiting the enzyme to its substrate.</text>
</comment>
<evidence type="ECO:0000256" key="13">
    <source>
        <dbReference type="ARBA" id="ARBA00031220"/>
    </source>
</evidence>
<dbReference type="InterPro" id="IPR036397">
    <property type="entry name" value="RNaseH_sf"/>
</dbReference>
<dbReference type="EC" id="3.1.11.1" evidence="3"/>
<keyword evidence="7" id="KW-0227">DNA damage</keyword>
<evidence type="ECO:0000256" key="11">
    <source>
        <dbReference type="ARBA" id="ARBA00023125"/>
    </source>
</evidence>
<feature type="domain" description="ExoI SH3-like" evidence="15">
    <location>
        <begin position="195"/>
        <end position="355"/>
    </location>
</feature>
<dbReference type="Pfam" id="PF08411">
    <property type="entry name" value="ExoI_SH3"/>
    <property type="match status" value="1"/>
</dbReference>
<dbReference type="PROSITE" id="PS51784">
    <property type="entry name" value="EXOI_SH3"/>
    <property type="match status" value="1"/>
</dbReference>
<keyword evidence="11" id="KW-0238">DNA-binding</keyword>
<gene>
    <name evidence="17" type="primary">sbcB</name>
    <name evidence="17" type="ORF">GALL_252360</name>
</gene>
<accession>A0A1J5RTJ6</accession>
<reference evidence="17" key="1">
    <citation type="submission" date="2016-10" db="EMBL/GenBank/DDBJ databases">
        <title>Sequence of Gallionella enrichment culture.</title>
        <authorList>
            <person name="Poehlein A."/>
            <person name="Muehling M."/>
            <person name="Daniel R."/>
        </authorList>
    </citation>
    <scope>NUCLEOTIDE SEQUENCE</scope>
</reference>
<evidence type="ECO:0000256" key="6">
    <source>
        <dbReference type="ARBA" id="ARBA00022723"/>
    </source>
</evidence>
<evidence type="ECO:0000259" key="16">
    <source>
        <dbReference type="PROSITE" id="PS51785"/>
    </source>
</evidence>
<evidence type="ECO:0000256" key="5">
    <source>
        <dbReference type="ARBA" id="ARBA00022722"/>
    </source>
</evidence>
<keyword evidence="9" id="KW-0269">Exonuclease</keyword>
<dbReference type="CDD" id="cd06138">
    <property type="entry name" value="ExoI_N"/>
    <property type="match status" value="1"/>
</dbReference>
<evidence type="ECO:0000313" key="17">
    <source>
        <dbReference type="EMBL" id="OIQ92795.1"/>
    </source>
</evidence>
<evidence type="ECO:0000256" key="3">
    <source>
        <dbReference type="ARBA" id="ARBA00012108"/>
    </source>
</evidence>
<protein>
    <recommendedName>
        <fullName evidence="4">Exodeoxyribonuclease I</fullName>
        <ecNumber evidence="3">3.1.11.1</ecNumber>
    </recommendedName>
    <alternativeName>
        <fullName evidence="13">DNA deoxyribophosphodiesterase</fullName>
    </alternativeName>
</protein>
<dbReference type="NCBIfam" id="NF008746">
    <property type="entry name" value="PRK11779.1"/>
    <property type="match status" value="1"/>
</dbReference>
<dbReference type="Gene3D" id="3.30.1520.20">
    <property type="entry name" value="Exonuclease ExoI, domain 2"/>
    <property type="match status" value="1"/>
</dbReference>
<evidence type="ECO:0000256" key="4">
    <source>
        <dbReference type="ARBA" id="ARBA00019900"/>
    </source>
</evidence>
<organism evidence="17">
    <name type="scientific">mine drainage metagenome</name>
    <dbReference type="NCBI Taxonomy" id="410659"/>
    <lineage>
        <taxon>unclassified sequences</taxon>
        <taxon>metagenomes</taxon>
        <taxon>ecological metagenomes</taxon>
    </lineage>
</organism>
<dbReference type="InterPro" id="IPR038649">
    <property type="entry name" value="EXOI_SH3_sf"/>
</dbReference>
<dbReference type="InterPro" id="IPR012337">
    <property type="entry name" value="RNaseH-like_sf"/>
</dbReference>
<evidence type="ECO:0000256" key="8">
    <source>
        <dbReference type="ARBA" id="ARBA00022801"/>
    </source>
</evidence>
<dbReference type="Gene3D" id="1.20.1280.70">
    <property type="entry name" value="Exonuclease ExoI, domain 3"/>
    <property type="match status" value="1"/>
</dbReference>
<dbReference type="InterPro" id="IPR058561">
    <property type="entry name" value="Exonuc_1_C"/>
</dbReference>
<proteinExistence type="predicted"/>
<dbReference type="PROSITE" id="PS51785">
    <property type="entry name" value="EXOI_C"/>
    <property type="match status" value="1"/>
</dbReference>
<keyword evidence="6" id="KW-0479">Metal-binding</keyword>
<evidence type="ECO:0000256" key="10">
    <source>
        <dbReference type="ARBA" id="ARBA00022842"/>
    </source>
</evidence>
<dbReference type="FunFam" id="3.30.420.10:FF:000033">
    <property type="entry name" value="Exodeoxyribonuclease I"/>
    <property type="match status" value="1"/>
</dbReference>
<comment type="catalytic activity">
    <reaction evidence="1">
        <text>Exonucleolytic cleavage in the 3'- to 5'-direction to yield nucleoside 5'-phosphates.</text>
        <dbReference type="EC" id="3.1.11.1"/>
    </reaction>
</comment>
<name>A0A1J5RTJ6_9ZZZZ</name>
<dbReference type="Pfam" id="PF00929">
    <property type="entry name" value="RNase_T"/>
    <property type="match status" value="1"/>
</dbReference>
<dbReference type="InterPro" id="IPR034747">
    <property type="entry name" value="EXOI_SH3"/>
</dbReference>
<dbReference type="PIRSF" id="PIRSF000977">
    <property type="entry name" value="Exodeoxyribonuclease_I"/>
    <property type="match status" value="1"/>
</dbReference>
<dbReference type="Gene3D" id="3.30.420.10">
    <property type="entry name" value="Ribonuclease H-like superfamily/Ribonuclease H"/>
    <property type="match status" value="1"/>
</dbReference>
<dbReference type="GO" id="GO:0003677">
    <property type="term" value="F:DNA binding"/>
    <property type="evidence" value="ECO:0007669"/>
    <property type="project" value="UniProtKB-KW"/>
</dbReference>
<evidence type="ECO:0000259" key="15">
    <source>
        <dbReference type="PROSITE" id="PS51784"/>
    </source>
</evidence>
<dbReference type="Gene3D" id="1.10.287.1240">
    <property type="match status" value="1"/>
</dbReference>
<dbReference type="InterPro" id="IPR013620">
    <property type="entry name" value="Exonuc_1_SH3"/>
</dbReference>
<evidence type="ECO:0000256" key="14">
    <source>
        <dbReference type="ARBA" id="ARBA00046792"/>
    </source>
</evidence>
<comment type="caution">
    <text evidence="17">The sequence shown here is derived from an EMBL/GenBank/DDBJ whole genome shotgun (WGS) entry which is preliminary data.</text>
</comment>
<evidence type="ECO:0000256" key="1">
    <source>
        <dbReference type="ARBA" id="ARBA00000563"/>
    </source>
</evidence>
<dbReference type="EMBL" id="MLJW01000222">
    <property type="protein sequence ID" value="OIQ92795.1"/>
    <property type="molecule type" value="Genomic_DNA"/>
</dbReference>
<dbReference type="GO" id="GO:0046872">
    <property type="term" value="F:metal ion binding"/>
    <property type="evidence" value="ECO:0007669"/>
    <property type="project" value="UniProtKB-KW"/>
</dbReference>
<sequence length="477" mass="54475">MHTFLWHDYETFGKSTRTARPAQFAGIRTDEQLNEIGEPIEVFCQPAPDFLPEPEACLITGITPQYCLKHGVPEHEFAERVLKALSQPNTIGVGYNTIRYDDEITRFMFWRNLIDPYAREWQNGCGRWDIIDLARVTYALRPEGIEWPRNEQGKISFKLTDLTEANHIVHEAAHDAVSDVRATIALAKLIKDKQPRLFDFYFNLRQKDCVNDEIGMHLNPRQPFLHLSSMFPSERAHLALVFPLGMHPSNKNEVIVWDCAYDPSELFELDAATIQKRMFTRSDELPDGLARLPIKTIHTNKSPVVIRNLKVLDVAAQQRCSLDLALNLRHAAIAAEKILRVDLSLIWQKVFQREFELGDVDESLYSGFVGNNDRSLLNKLRALSPQVLAQAQPHFADARLAELLFRYRARNYPQTLSEDEYAAWQQHCSVRLHGGAAGALNFEAFFAELDRLAQGNSANVDVLQSLRDYAYMIAPES</sequence>
<dbReference type="GO" id="GO:0008310">
    <property type="term" value="F:single-stranded DNA 3'-5' DNA exonuclease activity"/>
    <property type="evidence" value="ECO:0007669"/>
    <property type="project" value="UniProtKB-EC"/>
</dbReference>
<dbReference type="AlphaFoldDB" id="A0A1J5RTJ6"/>
<dbReference type="Pfam" id="PF26016">
    <property type="entry name" value="ExoI_C"/>
    <property type="match status" value="1"/>
</dbReference>
<dbReference type="GO" id="GO:0006281">
    <property type="term" value="P:DNA repair"/>
    <property type="evidence" value="ECO:0007669"/>
    <property type="project" value="UniProtKB-KW"/>
</dbReference>
<keyword evidence="5" id="KW-0540">Nuclease</keyword>
<evidence type="ECO:0000256" key="7">
    <source>
        <dbReference type="ARBA" id="ARBA00022763"/>
    </source>
</evidence>
<feature type="domain" description="ExoI C-terminal" evidence="16">
    <location>
        <begin position="356"/>
        <end position="477"/>
    </location>
</feature>
<keyword evidence="8 17" id="KW-0378">Hydrolase</keyword>
<dbReference type="SUPFAM" id="SSF53098">
    <property type="entry name" value="Ribonuclease H-like"/>
    <property type="match status" value="1"/>
</dbReference>
<keyword evidence="12" id="KW-0234">DNA repair</keyword>
<evidence type="ECO:0000256" key="9">
    <source>
        <dbReference type="ARBA" id="ARBA00022839"/>
    </source>
</evidence>
<evidence type="ECO:0000256" key="2">
    <source>
        <dbReference type="ARBA" id="ARBA00001946"/>
    </source>
</evidence>
<comment type="cofactor">
    <cofactor evidence="2">
        <name>Mg(2+)</name>
        <dbReference type="ChEBI" id="CHEBI:18420"/>
    </cofactor>
</comment>
<keyword evidence="10" id="KW-0460">Magnesium</keyword>
<dbReference type="InterPro" id="IPR023607">
    <property type="entry name" value="Exodeoxyribonuclease_I"/>
</dbReference>